<keyword evidence="3" id="KW-1185">Reference proteome</keyword>
<name>A0AAX6MU16_9PEZI</name>
<evidence type="ECO:0000256" key="1">
    <source>
        <dbReference type="ARBA" id="ARBA00038158"/>
    </source>
</evidence>
<dbReference type="Pfam" id="PF13489">
    <property type="entry name" value="Methyltransf_23"/>
    <property type="match status" value="1"/>
</dbReference>
<dbReference type="Proteomes" id="UP001369815">
    <property type="component" value="Unassembled WGS sequence"/>
</dbReference>
<accession>A0AAX6MU16</accession>
<comment type="caution">
    <text evidence="2">The sequence shown here is derived from an EMBL/GenBank/DDBJ whole genome shotgun (WGS) entry which is preliminary data.</text>
</comment>
<evidence type="ECO:0008006" key="4">
    <source>
        <dbReference type="Google" id="ProtNLM"/>
    </source>
</evidence>
<dbReference type="AlphaFoldDB" id="A0AAX6MU16"/>
<reference evidence="2 3" key="1">
    <citation type="journal article" date="2024" name="Front Chem Biol">
        <title>Unveiling the potential of Daldinia eschscholtzii MFLUCC 19-0629 through bioactivity and bioinformatics studies for enhanced sustainable agriculture production.</title>
        <authorList>
            <person name="Brooks S."/>
            <person name="Weaver J.A."/>
            <person name="Klomchit A."/>
            <person name="Alharthi S.A."/>
            <person name="Onlamun T."/>
            <person name="Nurani R."/>
            <person name="Vong T.K."/>
            <person name="Alberti F."/>
            <person name="Greco C."/>
        </authorList>
    </citation>
    <scope>NUCLEOTIDE SEQUENCE [LARGE SCALE GENOMIC DNA]</scope>
    <source>
        <strain evidence="2">MFLUCC 19-0629</strain>
    </source>
</reference>
<dbReference type="EMBL" id="JBANMG010000003">
    <property type="protein sequence ID" value="KAK6955923.1"/>
    <property type="molecule type" value="Genomic_DNA"/>
</dbReference>
<dbReference type="PANTHER" id="PTHR43591:SF24">
    <property type="entry name" value="2-METHOXY-6-POLYPRENYL-1,4-BENZOQUINOL METHYLASE, MITOCHONDRIAL"/>
    <property type="match status" value="1"/>
</dbReference>
<dbReference type="SUPFAM" id="SSF53335">
    <property type="entry name" value="S-adenosyl-L-methionine-dependent methyltransferases"/>
    <property type="match status" value="1"/>
</dbReference>
<dbReference type="PANTHER" id="PTHR43591">
    <property type="entry name" value="METHYLTRANSFERASE"/>
    <property type="match status" value="1"/>
</dbReference>
<dbReference type="CDD" id="cd02440">
    <property type="entry name" value="AdoMet_MTases"/>
    <property type="match status" value="1"/>
</dbReference>
<protein>
    <recommendedName>
        <fullName evidence="4">TAM domain methyltransferase</fullName>
    </recommendedName>
</protein>
<dbReference type="Gene3D" id="3.40.50.150">
    <property type="entry name" value="Vaccinia Virus protein VP39"/>
    <property type="match status" value="1"/>
</dbReference>
<proteinExistence type="inferred from homology"/>
<comment type="similarity">
    <text evidence="1">Belongs to the methyltransferase superfamily. LaeA methyltransferase family.</text>
</comment>
<organism evidence="2 3">
    <name type="scientific">Daldinia eschscholtzii</name>
    <dbReference type="NCBI Taxonomy" id="292717"/>
    <lineage>
        <taxon>Eukaryota</taxon>
        <taxon>Fungi</taxon>
        <taxon>Dikarya</taxon>
        <taxon>Ascomycota</taxon>
        <taxon>Pezizomycotina</taxon>
        <taxon>Sordariomycetes</taxon>
        <taxon>Xylariomycetidae</taxon>
        <taxon>Xylariales</taxon>
        <taxon>Hypoxylaceae</taxon>
        <taxon>Daldinia</taxon>
    </lineage>
</organism>
<evidence type="ECO:0000313" key="3">
    <source>
        <dbReference type="Proteomes" id="UP001369815"/>
    </source>
</evidence>
<sequence length="338" mass="38905">MNRDQEQPPVDADSMLSVSTDEEVFDTLSLSADSISMSDEVRDYVYENSRRYHKYQEGRYHFPNDDAEQEREDMQHAMFMLLCDSKLHFAPLENPRSILDIGTGTGIWAIEMGDEYPDAEILGIDLSPIQPLWVPRNVQFMVDNIEEEWLQPANSLDYVHARQMASTIRDWPALMGEVFKALKPGGWFELQDLKCGIECDDDTMREDDLVAEFLGKIAEAMKILGVDCLGALEMYEQWLRDAGFINIKRIMLKAPLGTWPKDPQQSKIGLYSRNMMYDGLHGFAIRPFTHGYDWTPEEVEVYLVNVRKAVLRSKAHIYLPFYCVYAQKPPEPAAARSR</sequence>
<dbReference type="InterPro" id="IPR029063">
    <property type="entry name" value="SAM-dependent_MTases_sf"/>
</dbReference>
<dbReference type="GO" id="GO:0008168">
    <property type="term" value="F:methyltransferase activity"/>
    <property type="evidence" value="ECO:0007669"/>
    <property type="project" value="TreeGrafter"/>
</dbReference>
<gene>
    <name evidence="2" type="ORF">Daesc_003570</name>
</gene>
<evidence type="ECO:0000313" key="2">
    <source>
        <dbReference type="EMBL" id="KAK6955923.1"/>
    </source>
</evidence>